<sequence length="1414" mass="161886">MAEALISALLQVVFDKLASFVTEEQGMKWGLKEEMERLRSTVSTIQAVLEDAEEQQVKDKAVMNWLAKLKDAAYDADDILDEFMTEALRRKLESRECKMNKVSFLRLSDNPFLFNLKMGHKIKLIRVKLDAIASERSKFHLREGRRRLETSNRLQSDSFVVESETFGREDDKERVVDSLINTFNEDVSVIPIVGMGGLGKTTLAQLAYNDQRIERHFELRMWVCVSDDFDLKRVTKAIIEAATGSACELLDIDLLQRRLQEKLRGKKFLLVLDDMWNENPEEWDRLKHYLRGAQGSIVIVTTRSEKVALIMGTLTPHILARLSEDDCWSLFKKRAFGPGEEIRHPNLIKLGKEIMKKCGGLPLAAKALGSLMRFKREESEWIFLKESEFWNLCDEENSILPALRLSYYHLPPHLKQCFAYCSTFPKDYEFKKEKLILLWMAEGLIQPSKGCKQLEDTGNEYFNNLLWRSFFQDAKTDEYGNITQCKMHDLMHDLAMDVAGDECSILKIDKEVNIPKTSRRLSLMLNVKDKIIPKAINKAEKLRTLLFVGAYYGVNIQFPHNISSHLTCLRVLDLTSTTCTEDILVPIGKLKHLRYLDLSRTLIHKIPESISTLLNLQTLKLSYCHNLQELPKDMRKMVSLRHLEITASKSLIDVPRWFISFSEMPVHIGKLKCLQTLPIFIVGTGMGCRMAELKDLNLRGELFIKNLENVKDANDAKESNLNQKQNLHMLGFSWSHCDNDAIVTEKVEQVLKGLEPHPNLKRLLVNEYAGITFPCWMSDLFLPNLIEIALVNCRRCESLPSFGQLPFLKVLTICGMDAVKCIDNSFYGNNGTGGFPSLKELSIKDMPNLKECLVGRERKLFPHLARLTIVRCPKLTNLPRLPSIERLQLTQNNGTLLRSLANFTSLVSLYIENFAELESLEDGLLQNHTRLSYLSICNCPELSYLSRDLKNLTALASLRINNCKKLVSLQSLTSLHDVDISLCNGLKSLELGGLTSLRCLTIQQCRSLGALMGGMQHMTALRDLAIYECPQLDLLPQGMQHLINLQSLAIWSLDKLTSLPDGLQNATKLQELQIGNCSRLMELPEWLGNLTSLRYFSIWNCTSLKSWVGQLPLPTYNTTLKLSFQQKMFTVKVVFLGSQALFLRDKSENGSEAYSIQLDEDLSQDELHWACNSSGSFFFKRGLQQDEAAFNSNLISHYQVEAPLSAPSNGLLSCSAFSYHVWISHICLDWRILVGLFVTCHHYRGPFFEWSLTGTWMPHRNRVLDNLDMYWFNTGTEVLYLYGSDFNWNSWPEKVQNSRRDIFSSKGTSLPSDAIDNMDIYWFNTVPKKPCQKRYRRNICSSNGMLLRMFSNVNGNMSSLIYMILAYQFGGQVMTTPSPWPKRCWVLNESDPARCKCWIWVAFRFQITISPLQT</sequence>
<keyword evidence="2" id="KW-1185">Reference proteome</keyword>
<reference evidence="1 2" key="1">
    <citation type="journal article" date="2022" name="Hortic Res">
        <title>A haplotype resolved chromosomal level avocado genome allows analysis of novel avocado genes.</title>
        <authorList>
            <person name="Nath O."/>
            <person name="Fletcher S.J."/>
            <person name="Hayward A."/>
            <person name="Shaw L.M."/>
            <person name="Masouleh A.K."/>
            <person name="Furtado A."/>
            <person name="Henry R.J."/>
            <person name="Mitter N."/>
        </authorList>
    </citation>
    <scope>NUCLEOTIDE SEQUENCE [LARGE SCALE GENOMIC DNA]</scope>
    <source>
        <strain evidence="2">cv. Hass</strain>
    </source>
</reference>
<proteinExistence type="predicted"/>
<evidence type="ECO:0000313" key="2">
    <source>
        <dbReference type="Proteomes" id="UP001234297"/>
    </source>
</evidence>
<protein>
    <submittedName>
        <fullName evidence="1">Uncharacterized protein</fullName>
    </submittedName>
</protein>
<organism evidence="1 2">
    <name type="scientific">Persea americana</name>
    <name type="common">Avocado</name>
    <dbReference type="NCBI Taxonomy" id="3435"/>
    <lineage>
        <taxon>Eukaryota</taxon>
        <taxon>Viridiplantae</taxon>
        <taxon>Streptophyta</taxon>
        <taxon>Embryophyta</taxon>
        <taxon>Tracheophyta</taxon>
        <taxon>Spermatophyta</taxon>
        <taxon>Magnoliopsida</taxon>
        <taxon>Magnoliidae</taxon>
        <taxon>Laurales</taxon>
        <taxon>Lauraceae</taxon>
        <taxon>Persea</taxon>
    </lineage>
</organism>
<name>A0ACC2MM60_PERAE</name>
<dbReference type="Proteomes" id="UP001234297">
    <property type="component" value="Chromosome 2"/>
</dbReference>
<evidence type="ECO:0000313" key="1">
    <source>
        <dbReference type="EMBL" id="KAJ8646491.1"/>
    </source>
</evidence>
<gene>
    <name evidence="1" type="ORF">MRB53_008239</name>
</gene>
<dbReference type="EMBL" id="CM056810">
    <property type="protein sequence ID" value="KAJ8646491.1"/>
    <property type="molecule type" value="Genomic_DNA"/>
</dbReference>
<comment type="caution">
    <text evidence="1">The sequence shown here is derived from an EMBL/GenBank/DDBJ whole genome shotgun (WGS) entry which is preliminary data.</text>
</comment>
<accession>A0ACC2MM60</accession>